<reference evidence="1" key="1">
    <citation type="submission" date="2020-10" db="EMBL/GenBank/DDBJ databases">
        <title>Genomic Encyclopedia of Type Strains, Phase IV (KMG-IV): sequencing the most valuable type-strain genomes for metagenomic binning, comparative biology and taxonomic classification.</title>
        <authorList>
            <person name="Goeker M."/>
        </authorList>
    </citation>
    <scope>NUCLEOTIDE SEQUENCE</scope>
    <source>
        <strain evidence="1">DSM 13886</strain>
    </source>
</reference>
<sequence>MPLLWFRMAGPIWGHAHFTVSLVERIWPSGLQDEWNYIDVDFFKNPTILDYSNAFKLL</sequence>
<evidence type="ECO:0000313" key="1">
    <source>
        <dbReference type="EMBL" id="MBE1554702.1"/>
    </source>
</evidence>
<dbReference type="AlphaFoldDB" id="A0A927REL0"/>
<gene>
    <name evidence="1" type="ORF">H4683_001780</name>
</gene>
<comment type="caution">
    <text evidence="1">The sequence shown here is derived from an EMBL/GenBank/DDBJ whole genome shotgun (WGS) entry which is preliminary data.</text>
</comment>
<accession>A0A927REL0</accession>
<evidence type="ECO:0000313" key="2">
    <source>
        <dbReference type="Proteomes" id="UP000658225"/>
    </source>
</evidence>
<protein>
    <submittedName>
        <fullName evidence="1">Uncharacterized protein</fullName>
    </submittedName>
</protein>
<proteinExistence type="predicted"/>
<dbReference type="EMBL" id="JADBEL010000008">
    <property type="protein sequence ID" value="MBE1554702.1"/>
    <property type="molecule type" value="Genomic_DNA"/>
</dbReference>
<organism evidence="1 2">
    <name type="scientific">Sporosarcina limicola</name>
    <dbReference type="NCBI Taxonomy" id="34101"/>
    <lineage>
        <taxon>Bacteria</taxon>
        <taxon>Bacillati</taxon>
        <taxon>Bacillota</taxon>
        <taxon>Bacilli</taxon>
        <taxon>Bacillales</taxon>
        <taxon>Caryophanaceae</taxon>
        <taxon>Sporosarcina</taxon>
    </lineage>
</organism>
<keyword evidence="2" id="KW-1185">Reference proteome</keyword>
<dbReference type="Proteomes" id="UP000658225">
    <property type="component" value="Unassembled WGS sequence"/>
</dbReference>
<name>A0A927REL0_9BACL</name>